<evidence type="ECO:0000256" key="2">
    <source>
        <dbReference type="ARBA" id="ARBA00022475"/>
    </source>
</evidence>
<comment type="subcellular location">
    <subcellularLocation>
        <location evidence="1 6">Cell membrane</location>
        <topology evidence="1 6">Multi-pass membrane protein</topology>
    </subcellularLocation>
</comment>
<dbReference type="Pfam" id="PF09335">
    <property type="entry name" value="VTT_dom"/>
    <property type="match status" value="1"/>
</dbReference>
<evidence type="ECO:0000313" key="8">
    <source>
        <dbReference type="EMBL" id="OZS78080.1"/>
    </source>
</evidence>
<gene>
    <name evidence="8" type="ORF">CF394_07550</name>
</gene>
<comment type="similarity">
    <text evidence="6">Belongs to the TVP38/TMEM64 family.</text>
</comment>
<organism evidence="8 9">
    <name type="scientific">Tetzosporium hominis</name>
    <dbReference type="NCBI Taxonomy" id="2020506"/>
    <lineage>
        <taxon>Bacteria</taxon>
        <taxon>Bacillati</taxon>
        <taxon>Bacillota</taxon>
        <taxon>Bacilli</taxon>
        <taxon>Bacillales</taxon>
        <taxon>Caryophanaceae</taxon>
        <taxon>Tetzosporium</taxon>
    </lineage>
</organism>
<evidence type="ECO:0000256" key="3">
    <source>
        <dbReference type="ARBA" id="ARBA00022692"/>
    </source>
</evidence>
<dbReference type="InterPro" id="IPR032816">
    <property type="entry name" value="VTT_dom"/>
</dbReference>
<reference evidence="8 9" key="1">
    <citation type="submission" date="2017-07" db="EMBL/GenBank/DDBJ databases">
        <title>Tetzosporium hominis gen.nov. sp.nov.</title>
        <authorList>
            <person name="Tetz G."/>
            <person name="Tetz V."/>
        </authorList>
    </citation>
    <scope>NUCLEOTIDE SEQUENCE [LARGE SCALE GENOMIC DNA]</scope>
    <source>
        <strain evidence="8 9">VT-49</strain>
    </source>
</reference>
<feature type="transmembrane region" description="Helical" evidence="6">
    <location>
        <begin position="141"/>
        <end position="161"/>
    </location>
</feature>
<keyword evidence="5 6" id="KW-0472">Membrane</keyword>
<proteinExistence type="inferred from homology"/>
<keyword evidence="2 6" id="KW-1003">Cell membrane</keyword>
<dbReference type="InterPro" id="IPR015414">
    <property type="entry name" value="TMEM64"/>
</dbReference>
<dbReference type="PANTHER" id="PTHR12677:SF59">
    <property type="entry name" value="GOLGI APPARATUS MEMBRANE PROTEIN TVP38-RELATED"/>
    <property type="match status" value="1"/>
</dbReference>
<evidence type="ECO:0000313" key="9">
    <source>
        <dbReference type="Proteomes" id="UP000217065"/>
    </source>
</evidence>
<dbReference type="EMBL" id="NOKQ01000204">
    <property type="protein sequence ID" value="OZS78080.1"/>
    <property type="molecule type" value="Genomic_DNA"/>
</dbReference>
<evidence type="ECO:0000259" key="7">
    <source>
        <dbReference type="Pfam" id="PF09335"/>
    </source>
</evidence>
<feature type="domain" description="VTT" evidence="7">
    <location>
        <begin position="49"/>
        <end position="163"/>
    </location>
</feature>
<dbReference type="Proteomes" id="UP000217065">
    <property type="component" value="Unassembled WGS sequence"/>
</dbReference>
<feature type="transmembrane region" description="Helical" evidence="6">
    <location>
        <begin position="27"/>
        <end position="51"/>
    </location>
</feature>
<feature type="transmembrane region" description="Helical" evidence="6">
    <location>
        <begin position="173"/>
        <end position="191"/>
    </location>
</feature>
<keyword evidence="3 6" id="KW-0812">Transmembrane</keyword>
<evidence type="ECO:0000256" key="6">
    <source>
        <dbReference type="RuleBase" id="RU366058"/>
    </source>
</evidence>
<dbReference type="GO" id="GO:0005886">
    <property type="term" value="C:plasma membrane"/>
    <property type="evidence" value="ECO:0007669"/>
    <property type="project" value="UniProtKB-SubCell"/>
</dbReference>
<feature type="transmembrane region" description="Helical" evidence="6">
    <location>
        <begin position="111"/>
        <end position="135"/>
    </location>
</feature>
<keyword evidence="9" id="KW-1185">Reference proteome</keyword>
<name>A0A264W3C6_9BACL</name>
<comment type="caution">
    <text evidence="8">The sequence shown here is derived from an EMBL/GenBank/DDBJ whole genome shotgun (WGS) entry which is preliminary data.</text>
</comment>
<feature type="transmembrane region" description="Helical" evidence="6">
    <location>
        <begin position="63"/>
        <end position="86"/>
    </location>
</feature>
<accession>A0A264W3C6</accession>
<evidence type="ECO:0000256" key="1">
    <source>
        <dbReference type="ARBA" id="ARBA00004651"/>
    </source>
</evidence>
<evidence type="ECO:0000256" key="4">
    <source>
        <dbReference type="ARBA" id="ARBA00022989"/>
    </source>
</evidence>
<dbReference type="OrthoDB" id="2381682at2"/>
<dbReference type="AlphaFoldDB" id="A0A264W3C6"/>
<evidence type="ECO:0000256" key="5">
    <source>
        <dbReference type="ARBA" id="ARBA00023136"/>
    </source>
</evidence>
<protein>
    <recommendedName>
        <fullName evidence="6">TVP38/TMEM64 family membrane protein</fullName>
    </recommendedName>
</protein>
<keyword evidence="4 6" id="KW-1133">Transmembrane helix</keyword>
<dbReference type="PANTHER" id="PTHR12677">
    <property type="entry name" value="GOLGI APPARATUS MEMBRANE PROTEIN TVP38-RELATED"/>
    <property type="match status" value="1"/>
</dbReference>
<sequence length="201" mass="22520">MVDIEREEFHKFMIETVKELIEQSTQLSGFVAFFAVFVASMFPFIPLPVLYGVVGYSLPIGTALALTIFGSLLSTFTFFLLIRYLFPERAGTYMMKHRTARHLFERMQTNGFQIVLIARLIPIVPSIAVNLVSAITPVSSLVFLTATALGKLPLIVIYTVAGNQINLYTGETLIVLIIYTCVLLGMAHVLQKKWKLSRHTS</sequence>